<sequence length="318" mass="37270">MASTVFYRLTADIASLENVIENILTIRKVDDIRHVTEEQLARIPQEERTFVSKWRSYADYPGISTLQMPNNQTIRFLVKEAYVETSKYRRNMFENDELLPKAQRTIFETVRTVFFERSDRVYVAIFTTSQTALNKIKQKLFEDETYIDTLDNDYLIDGDLFYWLFYKYEEKNKLIAERFEVEAISGFLGNIADETHIIRGESEVTPTLLVTKAFVSKFHPIRSLNVMLKLDDYRLSFIFNDLCQCSISSSCRIPNNRYDIEVASALVIYAFILPYLSHLFETDEEWNPDTKTVFAKRIGKEVIKEIADFHGIDLKNLD</sequence>
<dbReference type="RefSeq" id="WP_204519449.1">
    <property type="nucleotide sequence ID" value="NZ_BAABIN010000036.1"/>
</dbReference>
<dbReference type="AlphaFoldDB" id="A0A938Y4E7"/>
<keyword evidence="2" id="KW-1185">Reference proteome</keyword>
<dbReference type="EMBL" id="JAFBEB010000015">
    <property type="protein sequence ID" value="MBM7591756.1"/>
    <property type="molecule type" value="Genomic_DNA"/>
</dbReference>
<dbReference type="Proteomes" id="UP000717624">
    <property type="component" value="Unassembled WGS sequence"/>
</dbReference>
<name>A0A938Y4E7_9BACL</name>
<evidence type="ECO:0000313" key="1">
    <source>
        <dbReference type="EMBL" id="MBM7591756.1"/>
    </source>
</evidence>
<gene>
    <name evidence="1" type="ORF">JOD01_003408</name>
</gene>
<organism evidence="1 2">
    <name type="scientific">Brevibacillus fulvus</name>
    <dbReference type="NCBI Taxonomy" id="1125967"/>
    <lineage>
        <taxon>Bacteria</taxon>
        <taxon>Bacillati</taxon>
        <taxon>Bacillota</taxon>
        <taxon>Bacilli</taxon>
        <taxon>Bacillales</taxon>
        <taxon>Paenibacillaceae</taxon>
        <taxon>Brevibacillus</taxon>
    </lineage>
</organism>
<proteinExistence type="predicted"/>
<evidence type="ECO:0000313" key="2">
    <source>
        <dbReference type="Proteomes" id="UP000717624"/>
    </source>
</evidence>
<reference evidence="1" key="1">
    <citation type="submission" date="2021-01" db="EMBL/GenBank/DDBJ databases">
        <title>Genomic Encyclopedia of Type Strains, Phase IV (KMG-IV): sequencing the most valuable type-strain genomes for metagenomic binning, comparative biology and taxonomic classification.</title>
        <authorList>
            <person name="Goeker M."/>
        </authorList>
    </citation>
    <scope>NUCLEOTIDE SEQUENCE</scope>
    <source>
        <strain evidence="1">DSM 25523</strain>
    </source>
</reference>
<comment type="caution">
    <text evidence="1">The sequence shown here is derived from an EMBL/GenBank/DDBJ whole genome shotgun (WGS) entry which is preliminary data.</text>
</comment>
<protein>
    <submittedName>
        <fullName evidence="1">Uncharacterized protein</fullName>
    </submittedName>
</protein>
<accession>A0A938Y4E7</accession>